<dbReference type="Proteomes" id="UP001454036">
    <property type="component" value="Unassembled WGS sequence"/>
</dbReference>
<comment type="caution">
    <text evidence="7">The sequence shown here is derived from an EMBL/GenBank/DDBJ whole genome shotgun (WGS) entry which is preliminary data.</text>
</comment>
<dbReference type="Gene3D" id="3.30.730.10">
    <property type="entry name" value="AP2/ERF domain"/>
    <property type="match status" value="1"/>
</dbReference>
<evidence type="ECO:0000313" key="8">
    <source>
        <dbReference type="Proteomes" id="UP001454036"/>
    </source>
</evidence>
<keyword evidence="2" id="KW-0805">Transcription regulation</keyword>
<reference evidence="7 8" key="1">
    <citation type="submission" date="2024-01" db="EMBL/GenBank/DDBJ databases">
        <title>The complete chloroplast genome sequence of Lithospermum erythrorhizon: insights into the phylogenetic relationship among Boraginaceae species and the maternal lineages of purple gromwells.</title>
        <authorList>
            <person name="Okada T."/>
            <person name="Watanabe K."/>
        </authorList>
    </citation>
    <scope>NUCLEOTIDE SEQUENCE [LARGE SCALE GENOMIC DNA]</scope>
</reference>
<organism evidence="7 8">
    <name type="scientific">Lithospermum erythrorhizon</name>
    <name type="common">Purple gromwell</name>
    <name type="synonym">Lithospermum officinale var. erythrorhizon</name>
    <dbReference type="NCBI Taxonomy" id="34254"/>
    <lineage>
        <taxon>Eukaryota</taxon>
        <taxon>Viridiplantae</taxon>
        <taxon>Streptophyta</taxon>
        <taxon>Embryophyta</taxon>
        <taxon>Tracheophyta</taxon>
        <taxon>Spermatophyta</taxon>
        <taxon>Magnoliopsida</taxon>
        <taxon>eudicotyledons</taxon>
        <taxon>Gunneridae</taxon>
        <taxon>Pentapetalae</taxon>
        <taxon>asterids</taxon>
        <taxon>lamiids</taxon>
        <taxon>Boraginales</taxon>
        <taxon>Boraginaceae</taxon>
        <taxon>Boraginoideae</taxon>
        <taxon>Lithospermeae</taxon>
        <taxon>Lithospermum</taxon>
    </lineage>
</organism>
<comment type="subcellular location">
    <subcellularLocation>
        <location evidence="1">Nucleus</location>
    </subcellularLocation>
</comment>
<dbReference type="AlphaFoldDB" id="A0AAV3RRR2"/>
<dbReference type="SUPFAM" id="SSF54171">
    <property type="entry name" value="DNA-binding domain"/>
    <property type="match status" value="1"/>
</dbReference>
<dbReference type="PROSITE" id="PS51032">
    <property type="entry name" value="AP2_ERF"/>
    <property type="match status" value="1"/>
</dbReference>
<keyword evidence="8" id="KW-1185">Reference proteome</keyword>
<evidence type="ECO:0000259" key="6">
    <source>
        <dbReference type="PROSITE" id="PS51032"/>
    </source>
</evidence>
<dbReference type="EMBL" id="BAABME010011878">
    <property type="protein sequence ID" value="GAA0184416.1"/>
    <property type="molecule type" value="Genomic_DNA"/>
</dbReference>
<dbReference type="GO" id="GO:0005634">
    <property type="term" value="C:nucleus"/>
    <property type="evidence" value="ECO:0007669"/>
    <property type="project" value="UniProtKB-SubCell"/>
</dbReference>
<dbReference type="InterPro" id="IPR016177">
    <property type="entry name" value="DNA-bd_dom_sf"/>
</dbReference>
<keyword evidence="5" id="KW-0539">Nucleus</keyword>
<accession>A0AAV3RRR2</accession>
<evidence type="ECO:0000313" key="7">
    <source>
        <dbReference type="EMBL" id="GAA0184416.1"/>
    </source>
</evidence>
<sequence length="139" mass="15663">MLISFVIFCRDCGKQVYLGGFDTAHAAARAYDRAAIKFRGVDADINFLVTDYDEDMNRVRNLTKEEFVDILRRQSSGLARGNSKHRGATLPKCSGWEARMGQFLGKTYDLAALRYNGKEAIAMFVPINYEITRPIPISC</sequence>
<evidence type="ECO:0000256" key="2">
    <source>
        <dbReference type="ARBA" id="ARBA00023015"/>
    </source>
</evidence>
<evidence type="ECO:0000256" key="5">
    <source>
        <dbReference type="ARBA" id="ARBA00023242"/>
    </source>
</evidence>
<feature type="domain" description="AP2/ERF" evidence="6">
    <location>
        <begin position="1"/>
        <end position="48"/>
    </location>
</feature>
<dbReference type="InterPro" id="IPR036955">
    <property type="entry name" value="AP2/ERF_dom_sf"/>
</dbReference>
<proteinExistence type="predicted"/>
<name>A0AAV3RRR2_LITER</name>
<dbReference type="GO" id="GO:0003677">
    <property type="term" value="F:DNA binding"/>
    <property type="evidence" value="ECO:0007669"/>
    <property type="project" value="UniProtKB-KW"/>
</dbReference>
<keyword evidence="4" id="KW-0804">Transcription</keyword>
<dbReference type="PANTHER" id="PTHR32467:SF118">
    <property type="entry name" value="ETHYLENE-RESPONSIVE TRANSCRIPTION FACTOR RAP2-7"/>
    <property type="match status" value="1"/>
</dbReference>
<evidence type="ECO:0000256" key="1">
    <source>
        <dbReference type="ARBA" id="ARBA00004123"/>
    </source>
</evidence>
<evidence type="ECO:0000256" key="4">
    <source>
        <dbReference type="ARBA" id="ARBA00023163"/>
    </source>
</evidence>
<keyword evidence="3 7" id="KW-0238">DNA-binding</keyword>
<dbReference type="GO" id="GO:0003700">
    <property type="term" value="F:DNA-binding transcription factor activity"/>
    <property type="evidence" value="ECO:0007669"/>
    <property type="project" value="InterPro"/>
</dbReference>
<evidence type="ECO:0000256" key="3">
    <source>
        <dbReference type="ARBA" id="ARBA00023125"/>
    </source>
</evidence>
<dbReference type="SMART" id="SM00380">
    <property type="entry name" value="AP2"/>
    <property type="match status" value="1"/>
</dbReference>
<dbReference type="InterPro" id="IPR001471">
    <property type="entry name" value="AP2/ERF_dom"/>
</dbReference>
<protein>
    <submittedName>
        <fullName evidence="7">DNA-binding transcription factor</fullName>
    </submittedName>
</protein>
<gene>
    <name evidence="7" type="ORF">LIER_31704</name>
</gene>
<dbReference type="PANTHER" id="PTHR32467">
    <property type="entry name" value="AP2-LIKE ETHYLENE-RESPONSIVE TRANSCRIPTION FACTOR"/>
    <property type="match status" value="1"/>
</dbReference>